<accession>A0A1F5NAD0</accession>
<evidence type="ECO:0000256" key="2">
    <source>
        <dbReference type="ARBA" id="ARBA00023015"/>
    </source>
</evidence>
<organism evidence="7 8">
    <name type="scientific">Candidatus Doudnabacteria bacterium RIFCSPHIGHO2_01_52_17</name>
    <dbReference type="NCBI Taxonomy" id="1817820"/>
    <lineage>
        <taxon>Bacteria</taxon>
        <taxon>Candidatus Doudnaibacteriota</taxon>
    </lineage>
</organism>
<dbReference type="GO" id="GO:0006352">
    <property type="term" value="P:DNA-templated transcription initiation"/>
    <property type="evidence" value="ECO:0007669"/>
    <property type="project" value="InterPro"/>
</dbReference>
<reference evidence="7 8" key="1">
    <citation type="journal article" date="2016" name="Nat. Commun.">
        <title>Thousands of microbial genomes shed light on interconnected biogeochemical processes in an aquifer system.</title>
        <authorList>
            <person name="Anantharaman K."/>
            <person name="Brown C.T."/>
            <person name="Hug L.A."/>
            <person name="Sharon I."/>
            <person name="Castelle C.J."/>
            <person name="Probst A.J."/>
            <person name="Thomas B.C."/>
            <person name="Singh A."/>
            <person name="Wilkins M.J."/>
            <person name="Karaoz U."/>
            <person name="Brodie E.L."/>
            <person name="Williams K.H."/>
            <person name="Hubbard S.S."/>
            <person name="Banfield J.F."/>
        </authorList>
    </citation>
    <scope>NUCLEOTIDE SEQUENCE [LARGE SCALE GENOMIC DNA]</scope>
</reference>
<dbReference type="InterPro" id="IPR036388">
    <property type="entry name" value="WH-like_DNA-bd_sf"/>
</dbReference>
<evidence type="ECO:0000313" key="7">
    <source>
        <dbReference type="EMBL" id="OGE74518.1"/>
    </source>
</evidence>
<dbReference type="SUPFAM" id="SSF88659">
    <property type="entry name" value="Sigma3 and sigma4 domains of RNA polymerase sigma factors"/>
    <property type="match status" value="1"/>
</dbReference>
<dbReference type="Pfam" id="PF04542">
    <property type="entry name" value="Sigma70_r2"/>
    <property type="match status" value="1"/>
</dbReference>
<comment type="similarity">
    <text evidence="1">Belongs to the sigma-70 factor family. ECF subfamily.</text>
</comment>
<name>A0A1F5NAD0_9BACT</name>
<proteinExistence type="inferred from homology"/>
<evidence type="ECO:0000259" key="5">
    <source>
        <dbReference type="Pfam" id="PF04542"/>
    </source>
</evidence>
<sequence length="199" mass="23135">MKQISLSSVFIIGPSKVAESSNKNQVEELVRKAMRGDETAFGQLYDLYFEKVYRFVFYRVNHREAAEDLVSEIFIRIWDKIPGIQGPGAFNGWIFQIARNLVIDYYRAKKITVNLDDLENVLQYEDNILERTNFDFDQRAFMEALPKLGADQQIVIKLKFIDELDNEEIAALLKKSEGAIRVIQHRALTELKKLLNQDE</sequence>
<feature type="domain" description="RNA polymerase sigma-70 region 2" evidence="5">
    <location>
        <begin position="44"/>
        <end position="110"/>
    </location>
</feature>
<dbReference type="AlphaFoldDB" id="A0A1F5NAD0"/>
<dbReference type="GO" id="GO:0003677">
    <property type="term" value="F:DNA binding"/>
    <property type="evidence" value="ECO:0007669"/>
    <property type="project" value="InterPro"/>
</dbReference>
<dbReference type="PANTHER" id="PTHR43133:SF57">
    <property type="entry name" value="RNA POLYMERASE SIGMA-70 FACTOR"/>
    <property type="match status" value="1"/>
</dbReference>
<evidence type="ECO:0000256" key="3">
    <source>
        <dbReference type="ARBA" id="ARBA00023082"/>
    </source>
</evidence>
<protein>
    <recommendedName>
        <fullName evidence="9">RNA polymerase subunit sigma-24</fullName>
    </recommendedName>
</protein>
<dbReference type="PANTHER" id="PTHR43133">
    <property type="entry name" value="RNA POLYMERASE ECF-TYPE SIGMA FACTO"/>
    <property type="match status" value="1"/>
</dbReference>
<evidence type="ECO:0000313" key="8">
    <source>
        <dbReference type="Proteomes" id="UP000176547"/>
    </source>
</evidence>
<keyword evidence="4" id="KW-0804">Transcription</keyword>
<dbReference type="SUPFAM" id="SSF88946">
    <property type="entry name" value="Sigma2 domain of RNA polymerase sigma factors"/>
    <property type="match status" value="1"/>
</dbReference>
<dbReference type="InterPro" id="IPR014284">
    <property type="entry name" value="RNA_pol_sigma-70_dom"/>
</dbReference>
<dbReference type="Gene3D" id="1.10.10.10">
    <property type="entry name" value="Winged helix-like DNA-binding domain superfamily/Winged helix DNA-binding domain"/>
    <property type="match status" value="1"/>
</dbReference>
<dbReference type="NCBIfam" id="TIGR02937">
    <property type="entry name" value="sigma70-ECF"/>
    <property type="match status" value="1"/>
</dbReference>
<dbReference type="InterPro" id="IPR039425">
    <property type="entry name" value="RNA_pol_sigma-70-like"/>
</dbReference>
<dbReference type="InterPro" id="IPR007627">
    <property type="entry name" value="RNA_pol_sigma70_r2"/>
</dbReference>
<dbReference type="InterPro" id="IPR013324">
    <property type="entry name" value="RNA_pol_sigma_r3/r4-like"/>
</dbReference>
<feature type="domain" description="RNA polymerase sigma factor 70 region 4 type 2" evidence="6">
    <location>
        <begin position="139"/>
        <end position="191"/>
    </location>
</feature>
<keyword evidence="2" id="KW-0805">Transcription regulation</keyword>
<dbReference type="Proteomes" id="UP000176547">
    <property type="component" value="Unassembled WGS sequence"/>
</dbReference>
<gene>
    <name evidence="7" type="ORF">A3K06_03055</name>
</gene>
<dbReference type="CDD" id="cd06171">
    <property type="entry name" value="Sigma70_r4"/>
    <property type="match status" value="1"/>
</dbReference>
<evidence type="ECO:0000259" key="6">
    <source>
        <dbReference type="Pfam" id="PF08281"/>
    </source>
</evidence>
<comment type="caution">
    <text evidence="7">The sequence shown here is derived from an EMBL/GenBank/DDBJ whole genome shotgun (WGS) entry which is preliminary data.</text>
</comment>
<dbReference type="EMBL" id="MFEG01000064">
    <property type="protein sequence ID" value="OGE74518.1"/>
    <property type="molecule type" value="Genomic_DNA"/>
</dbReference>
<dbReference type="InterPro" id="IPR013325">
    <property type="entry name" value="RNA_pol_sigma_r2"/>
</dbReference>
<dbReference type="InterPro" id="IPR013249">
    <property type="entry name" value="RNA_pol_sigma70_r4_t2"/>
</dbReference>
<dbReference type="GO" id="GO:0016987">
    <property type="term" value="F:sigma factor activity"/>
    <property type="evidence" value="ECO:0007669"/>
    <property type="project" value="UniProtKB-KW"/>
</dbReference>
<keyword evidence="3" id="KW-0731">Sigma factor</keyword>
<dbReference type="Pfam" id="PF08281">
    <property type="entry name" value="Sigma70_r4_2"/>
    <property type="match status" value="1"/>
</dbReference>
<evidence type="ECO:0000256" key="4">
    <source>
        <dbReference type="ARBA" id="ARBA00023163"/>
    </source>
</evidence>
<evidence type="ECO:0008006" key="9">
    <source>
        <dbReference type="Google" id="ProtNLM"/>
    </source>
</evidence>
<evidence type="ECO:0000256" key="1">
    <source>
        <dbReference type="ARBA" id="ARBA00010641"/>
    </source>
</evidence>
<dbReference type="Gene3D" id="1.10.1740.10">
    <property type="match status" value="1"/>
</dbReference>